<dbReference type="InterPro" id="IPR011991">
    <property type="entry name" value="ArsR-like_HTH"/>
</dbReference>
<evidence type="ECO:0000256" key="3">
    <source>
        <dbReference type="ARBA" id="ARBA00023163"/>
    </source>
</evidence>
<keyword evidence="6" id="KW-1185">Reference proteome</keyword>
<organism evidence="5 6">
    <name type="scientific">Palleronia pelagia</name>
    <dbReference type="NCBI Taxonomy" id="387096"/>
    <lineage>
        <taxon>Bacteria</taxon>
        <taxon>Pseudomonadati</taxon>
        <taxon>Pseudomonadota</taxon>
        <taxon>Alphaproteobacteria</taxon>
        <taxon>Rhodobacterales</taxon>
        <taxon>Roseobacteraceae</taxon>
        <taxon>Palleronia</taxon>
    </lineage>
</organism>
<dbReference type="PANTHER" id="PTHR43132:SF2">
    <property type="entry name" value="ARSENICAL RESISTANCE OPERON REPRESSOR ARSR-RELATED"/>
    <property type="match status" value="1"/>
</dbReference>
<keyword evidence="2" id="KW-0238">DNA-binding</keyword>
<dbReference type="InterPro" id="IPR036388">
    <property type="entry name" value="WH-like_DNA-bd_sf"/>
</dbReference>
<dbReference type="EMBL" id="FOCM01000012">
    <property type="protein sequence ID" value="SEO10536.1"/>
    <property type="molecule type" value="Genomic_DNA"/>
</dbReference>
<dbReference type="InterPro" id="IPR051011">
    <property type="entry name" value="Metal_resp_trans_reg"/>
</dbReference>
<evidence type="ECO:0000256" key="1">
    <source>
        <dbReference type="ARBA" id="ARBA00023015"/>
    </source>
</evidence>
<evidence type="ECO:0000259" key="4">
    <source>
        <dbReference type="PROSITE" id="PS50987"/>
    </source>
</evidence>
<name>A0A1H8M074_9RHOB</name>
<dbReference type="Pfam" id="PF01022">
    <property type="entry name" value="HTH_5"/>
    <property type="match status" value="1"/>
</dbReference>
<sequence length="121" mass="13361">MTKLVNSNNMKNRPPLPVLQARAADVAEQLALLSNANRLMVLCHLLEGERSVGALQGQLALSQSALSQHLARLRAAGMVATRRESQSIFYRIADPRLHDLIDALYRIYCADAGDEERPPDV</sequence>
<dbReference type="SUPFAM" id="SSF46785">
    <property type="entry name" value="Winged helix' DNA-binding domain"/>
    <property type="match status" value="1"/>
</dbReference>
<evidence type="ECO:0000313" key="5">
    <source>
        <dbReference type="EMBL" id="SEO10536.1"/>
    </source>
</evidence>
<evidence type="ECO:0000313" key="6">
    <source>
        <dbReference type="Proteomes" id="UP000199372"/>
    </source>
</evidence>
<reference evidence="6" key="1">
    <citation type="submission" date="2016-10" db="EMBL/GenBank/DDBJ databases">
        <authorList>
            <person name="Varghese N."/>
            <person name="Submissions S."/>
        </authorList>
    </citation>
    <scope>NUCLEOTIDE SEQUENCE [LARGE SCALE GENOMIC DNA]</scope>
    <source>
        <strain evidence="6">DSM 26893</strain>
    </source>
</reference>
<dbReference type="PANTHER" id="PTHR43132">
    <property type="entry name" value="ARSENICAL RESISTANCE OPERON REPRESSOR ARSR-RELATED"/>
    <property type="match status" value="1"/>
</dbReference>
<dbReference type="PROSITE" id="PS50987">
    <property type="entry name" value="HTH_ARSR_2"/>
    <property type="match status" value="1"/>
</dbReference>
<dbReference type="CDD" id="cd00090">
    <property type="entry name" value="HTH_ARSR"/>
    <property type="match status" value="1"/>
</dbReference>
<dbReference type="Proteomes" id="UP000199372">
    <property type="component" value="Unassembled WGS sequence"/>
</dbReference>
<dbReference type="AlphaFoldDB" id="A0A1H8M074"/>
<protein>
    <submittedName>
        <fullName evidence="5">ArsR family transcriptional regulator</fullName>
    </submittedName>
</protein>
<dbReference type="NCBIfam" id="NF033788">
    <property type="entry name" value="HTH_metalloreg"/>
    <property type="match status" value="1"/>
</dbReference>
<dbReference type="InterPro" id="IPR036390">
    <property type="entry name" value="WH_DNA-bd_sf"/>
</dbReference>
<dbReference type="GO" id="GO:0003677">
    <property type="term" value="F:DNA binding"/>
    <property type="evidence" value="ECO:0007669"/>
    <property type="project" value="UniProtKB-KW"/>
</dbReference>
<accession>A0A1H8M074</accession>
<dbReference type="PRINTS" id="PR00778">
    <property type="entry name" value="HTHARSR"/>
</dbReference>
<dbReference type="Gene3D" id="1.10.10.10">
    <property type="entry name" value="Winged helix-like DNA-binding domain superfamily/Winged helix DNA-binding domain"/>
    <property type="match status" value="1"/>
</dbReference>
<proteinExistence type="predicted"/>
<dbReference type="SMART" id="SM00418">
    <property type="entry name" value="HTH_ARSR"/>
    <property type="match status" value="1"/>
</dbReference>
<gene>
    <name evidence="5" type="ORF">SAMN04488011_11248</name>
</gene>
<dbReference type="GO" id="GO:0003700">
    <property type="term" value="F:DNA-binding transcription factor activity"/>
    <property type="evidence" value="ECO:0007669"/>
    <property type="project" value="InterPro"/>
</dbReference>
<feature type="domain" description="HTH arsR-type" evidence="4">
    <location>
        <begin position="18"/>
        <end position="112"/>
    </location>
</feature>
<evidence type="ECO:0000256" key="2">
    <source>
        <dbReference type="ARBA" id="ARBA00023125"/>
    </source>
</evidence>
<keyword evidence="3" id="KW-0804">Transcription</keyword>
<keyword evidence="1" id="KW-0805">Transcription regulation</keyword>
<dbReference type="InterPro" id="IPR001845">
    <property type="entry name" value="HTH_ArsR_DNA-bd_dom"/>
</dbReference>